<gene>
    <name evidence="1" type="ORF">HELGO_WM30840</name>
</gene>
<dbReference type="InterPro" id="IPR007446">
    <property type="entry name" value="PilP"/>
</dbReference>
<protein>
    <submittedName>
        <fullName evidence="1">Type IV pilus biogenesis protein PilP</fullName>
    </submittedName>
</protein>
<reference evidence="1" key="1">
    <citation type="submission" date="2020-01" db="EMBL/GenBank/DDBJ databases">
        <authorList>
            <person name="Meier V. D."/>
            <person name="Meier V D."/>
        </authorList>
    </citation>
    <scope>NUCLEOTIDE SEQUENCE</scope>
    <source>
        <strain evidence="1">HLG_WM_MAG_08</strain>
    </source>
</reference>
<dbReference type="EMBL" id="CACVAV010000076">
    <property type="protein sequence ID" value="CAA6804713.1"/>
    <property type="molecule type" value="Genomic_DNA"/>
</dbReference>
<dbReference type="PROSITE" id="PS51257">
    <property type="entry name" value="PROKAR_LIPOPROTEIN"/>
    <property type="match status" value="1"/>
</dbReference>
<dbReference type="Gene3D" id="2.30.30.830">
    <property type="match status" value="1"/>
</dbReference>
<name>A0A6S6S8J8_9GAMM</name>
<evidence type="ECO:0000313" key="1">
    <source>
        <dbReference type="EMBL" id="CAA6804713.1"/>
    </source>
</evidence>
<dbReference type="Pfam" id="PF04351">
    <property type="entry name" value="PilP"/>
    <property type="match status" value="1"/>
</dbReference>
<accession>A0A6S6S8J8</accession>
<dbReference type="PIRSF" id="PIRSF016481">
    <property type="entry name" value="Pilus_assembly_PilP"/>
    <property type="match status" value="1"/>
</dbReference>
<sequence length="187" mass="21036">MSTLIKVKNSDYVSVVRLFLLLCLVSGLSACNHDMSDLSNYVTEVKARPAKPIEPIPVIKPYVRFIYPGHDLDPFDVSILSPDKDQPMENSVMIDKNRLPEFLEKFPLDGLKMVGTVFKEKQLWALIRVPGGSVHRVKEGNYIGRNHGKILEVKDVSVILSEIVENGFGGYEKRDNELAISNPNKKI</sequence>
<organism evidence="1">
    <name type="scientific">uncultured Thiotrichaceae bacterium</name>
    <dbReference type="NCBI Taxonomy" id="298394"/>
    <lineage>
        <taxon>Bacteria</taxon>
        <taxon>Pseudomonadati</taxon>
        <taxon>Pseudomonadota</taxon>
        <taxon>Gammaproteobacteria</taxon>
        <taxon>Thiotrichales</taxon>
        <taxon>Thiotrichaceae</taxon>
        <taxon>environmental samples</taxon>
    </lineage>
</organism>
<dbReference type="AlphaFoldDB" id="A0A6S6S8J8"/>
<proteinExistence type="predicted"/>